<dbReference type="Gene3D" id="3.40.50.300">
    <property type="entry name" value="P-loop containing nucleotide triphosphate hydrolases"/>
    <property type="match status" value="2"/>
</dbReference>
<keyword evidence="9" id="KW-0472">Membrane</keyword>
<dbReference type="GO" id="GO:0016887">
    <property type="term" value="F:ATP hydrolysis activity"/>
    <property type="evidence" value="ECO:0007669"/>
    <property type="project" value="InterPro"/>
</dbReference>
<dbReference type="KEGG" id="mflg:ABS361_07555"/>
<reference evidence="11" key="1">
    <citation type="submission" date="2024-06" db="EMBL/GenBank/DDBJ databases">
        <title>Methylostella associata gen. nov., sp. nov., a novel Ancalomicrobiaceae-affiliated facultatively methylotrophic bacteria that feed on methanotrophs of the genus Methylococcus.</title>
        <authorList>
            <person name="Saltykova V."/>
            <person name="Danilova O.V."/>
            <person name="Oshkin I.Y."/>
            <person name="Belova S.E."/>
            <person name="Pimenov N.V."/>
            <person name="Dedysh S.N."/>
        </authorList>
    </citation>
    <scope>NUCLEOTIDE SEQUENCE</scope>
    <source>
        <strain evidence="11">S20</strain>
    </source>
</reference>
<keyword evidence="7 11" id="KW-0067">ATP-binding</keyword>
<evidence type="ECO:0000313" key="11">
    <source>
        <dbReference type="EMBL" id="XBY46080.1"/>
    </source>
</evidence>
<dbReference type="CDD" id="cd03215">
    <property type="entry name" value="ABC_Carb_Monos_II"/>
    <property type="match status" value="1"/>
</dbReference>
<evidence type="ECO:0000256" key="4">
    <source>
        <dbReference type="ARBA" id="ARBA00022597"/>
    </source>
</evidence>
<protein>
    <submittedName>
        <fullName evidence="11">Sugar ABC transporter ATP-binding protein</fullName>
    </submittedName>
</protein>
<dbReference type="AlphaFoldDB" id="A0AAU7XE18"/>
<dbReference type="EMBL" id="CP158568">
    <property type="protein sequence ID" value="XBY46080.1"/>
    <property type="molecule type" value="Genomic_DNA"/>
</dbReference>
<dbReference type="SUPFAM" id="SSF52540">
    <property type="entry name" value="P-loop containing nucleoside triphosphate hydrolases"/>
    <property type="match status" value="2"/>
</dbReference>
<dbReference type="InterPro" id="IPR017871">
    <property type="entry name" value="ABC_transporter-like_CS"/>
</dbReference>
<dbReference type="RefSeq" id="WP_407051177.1">
    <property type="nucleotide sequence ID" value="NZ_CP158568.1"/>
</dbReference>
<feature type="domain" description="ABC transporter" evidence="10">
    <location>
        <begin position="257"/>
        <end position="499"/>
    </location>
</feature>
<gene>
    <name evidence="11" type="ORF">ABS361_07555</name>
</gene>
<keyword evidence="6" id="KW-0547">Nucleotide-binding</keyword>
<keyword evidence="8" id="KW-1278">Translocase</keyword>
<evidence type="ECO:0000256" key="7">
    <source>
        <dbReference type="ARBA" id="ARBA00022840"/>
    </source>
</evidence>
<evidence type="ECO:0000256" key="5">
    <source>
        <dbReference type="ARBA" id="ARBA00022737"/>
    </source>
</evidence>
<dbReference type="CDD" id="cd03216">
    <property type="entry name" value="ABC_Carb_Monos_I"/>
    <property type="match status" value="1"/>
</dbReference>
<dbReference type="SMART" id="SM00382">
    <property type="entry name" value="AAA"/>
    <property type="match status" value="2"/>
</dbReference>
<dbReference type="PANTHER" id="PTHR43790">
    <property type="entry name" value="CARBOHYDRATE TRANSPORT ATP-BINDING PROTEIN MG119-RELATED"/>
    <property type="match status" value="1"/>
</dbReference>
<keyword evidence="4" id="KW-0762">Sugar transport</keyword>
<dbReference type="GO" id="GO:0005524">
    <property type="term" value="F:ATP binding"/>
    <property type="evidence" value="ECO:0007669"/>
    <property type="project" value="UniProtKB-KW"/>
</dbReference>
<organism evidence="11">
    <name type="scientific">Methyloraptor flagellatus</name>
    <dbReference type="NCBI Taxonomy" id="3162530"/>
    <lineage>
        <taxon>Bacteria</taxon>
        <taxon>Pseudomonadati</taxon>
        <taxon>Pseudomonadota</taxon>
        <taxon>Alphaproteobacteria</taxon>
        <taxon>Hyphomicrobiales</taxon>
        <taxon>Ancalomicrobiaceae</taxon>
        <taxon>Methyloraptor</taxon>
    </lineage>
</organism>
<comment type="similarity">
    <text evidence="1">Belongs to the ABC transporter superfamily.</text>
</comment>
<evidence type="ECO:0000259" key="10">
    <source>
        <dbReference type="PROSITE" id="PS50893"/>
    </source>
</evidence>
<keyword evidence="2" id="KW-0813">Transport</keyword>
<dbReference type="Pfam" id="PF00005">
    <property type="entry name" value="ABC_tran"/>
    <property type="match status" value="2"/>
</dbReference>
<evidence type="ECO:0000256" key="1">
    <source>
        <dbReference type="ARBA" id="ARBA00005417"/>
    </source>
</evidence>
<dbReference type="PROSITE" id="PS00211">
    <property type="entry name" value="ABC_TRANSPORTER_1"/>
    <property type="match status" value="1"/>
</dbReference>
<name>A0AAU7XE18_9HYPH</name>
<dbReference type="InterPro" id="IPR050107">
    <property type="entry name" value="ABC_carbohydrate_import_ATPase"/>
</dbReference>
<keyword evidence="3" id="KW-1003">Cell membrane</keyword>
<proteinExistence type="inferred from homology"/>
<dbReference type="InterPro" id="IPR003593">
    <property type="entry name" value="AAA+_ATPase"/>
</dbReference>
<sequence length="499" mass="54041">MATATEPPFLTLESVTKRFGGAIAVDRVDWDVKSGEVHCLCGENGCGKSTIIKMVAGVHAPDPGSAITIAGRRFDRLTPAEAKALGVQVIFQDLSLFPNLSVAENIAIDEVLQGLARPARMSRMRQIARGVLDRLAFDLPLDARVGDLPIAERQIVAICRGLASRARLLFMDEPTASLTRSEVDRLLAIVGRLKADGLAIVFVSHRLDEVIEIADRVTVMRDGVKVGTWAARELDERRIGELMTGRNFDHAIHARPIDGPEVLGVEGLSRDGEFAEVSFSLHAGEVLGLTGLLGAGRTELALALFGMRRPDRGAIRLDGREIRIASNRDAIRAGIAYVSEDRLNLGLNMRQSIADNLVLASLDRLKGPLGLIPGHAKRGVAEGWIERLRIKIPGLDRPVSTLSGGNQQRVVLAKWLETKPKVLILDSPTVGVDIGNKAGIYALVRDLARSGVAILIISDEIPEVMTTCDRVLHMRAGRIVESFVPGQVDEATIRSRIDA</sequence>
<evidence type="ECO:0000256" key="9">
    <source>
        <dbReference type="ARBA" id="ARBA00023136"/>
    </source>
</evidence>
<dbReference type="PANTHER" id="PTHR43790:SF1">
    <property type="entry name" value="XYLOSE IMPORT ATP-BINDING PROTEIN XYLG"/>
    <property type="match status" value="1"/>
</dbReference>
<dbReference type="PROSITE" id="PS50893">
    <property type="entry name" value="ABC_TRANSPORTER_2"/>
    <property type="match status" value="2"/>
</dbReference>
<evidence type="ECO:0000256" key="2">
    <source>
        <dbReference type="ARBA" id="ARBA00022448"/>
    </source>
</evidence>
<accession>A0AAU7XE18</accession>
<dbReference type="InterPro" id="IPR003439">
    <property type="entry name" value="ABC_transporter-like_ATP-bd"/>
</dbReference>
<feature type="domain" description="ABC transporter" evidence="10">
    <location>
        <begin position="10"/>
        <end position="247"/>
    </location>
</feature>
<evidence type="ECO:0000256" key="8">
    <source>
        <dbReference type="ARBA" id="ARBA00022967"/>
    </source>
</evidence>
<evidence type="ECO:0000256" key="6">
    <source>
        <dbReference type="ARBA" id="ARBA00022741"/>
    </source>
</evidence>
<evidence type="ECO:0000256" key="3">
    <source>
        <dbReference type="ARBA" id="ARBA00022475"/>
    </source>
</evidence>
<dbReference type="InterPro" id="IPR027417">
    <property type="entry name" value="P-loop_NTPase"/>
</dbReference>
<keyword evidence="5" id="KW-0677">Repeat</keyword>